<keyword evidence="1" id="KW-0328">Glycosyltransferase</keyword>
<dbReference type="Proteomes" id="UP000466864">
    <property type="component" value="Unassembled WGS sequence"/>
</dbReference>
<sequence length="213" mass="23271">MNTTYTKIPSPYNPNVQLKVMQGHFATSHSHITCYMDITTMKTRCNEAHGVAALLATHYSVDTPVDTIVCMDGTEVIGTYLAEELTRSGILSYNAHRTIYVVSPEYTTGGQIIFRDNMQIAIRKKHALMLFGSVTTGRSLNTAADCLKYYSASISGAAAIFSAVDEVNGIPVTAAFHPSDVPEFKSYKHTECPLCKEGKPIDAIVNSFGYSIL</sequence>
<name>A0A7X2P7Q9_9FIRM</name>
<keyword evidence="1" id="KW-0808">Transferase</keyword>
<dbReference type="SUPFAM" id="SSF53271">
    <property type="entry name" value="PRTase-like"/>
    <property type="match status" value="1"/>
</dbReference>
<evidence type="ECO:0000313" key="1">
    <source>
        <dbReference type="EMBL" id="MST81782.1"/>
    </source>
</evidence>
<comment type="caution">
    <text evidence="1">The sequence shown here is derived from an EMBL/GenBank/DDBJ whole genome shotgun (WGS) entry which is preliminary data.</text>
</comment>
<proteinExistence type="predicted"/>
<reference evidence="1 2" key="1">
    <citation type="submission" date="2019-08" db="EMBL/GenBank/DDBJ databases">
        <title>In-depth cultivation of the pig gut microbiome towards novel bacterial diversity and tailored functional studies.</title>
        <authorList>
            <person name="Wylensek D."/>
            <person name="Hitch T.C.A."/>
            <person name="Clavel T."/>
        </authorList>
    </citation>
    <scope>NUCLEOTIDE SEQUENCE [LARGE SCALE GENOMIC DNA]</scope>
    <source>
        <strain evidence="1 2">Oil+RF-744-WCA-WT-13</strain>
    </source>
</reference>
<dbReference type="RefSeq" id="WP_154457691.1">
    <property type="nucleotide sequence ID" value="NZ_VUMV01000003.1"/>
</dbReference>
<organism evidence="1 2">
    <name type="scientific">Bilifractor porci</name>
    <dbReference type="NCBI Taxonomy" id="2606636"/>
    <lineage>
        <taxon>Bacteria</taxon>
        <taxon>Bacillati</taxon>
        <taxon>Bacillota</taxon>
        <taxon>Clostridia</taxon>
        <taxon>Lachnospirales</taxon>
        <taxon>Lachnospiraceae</taxon>
        <taxon>Bilifractor</taxon>
    </lineage>
</organism>
<dbReference type="Gene3D" id="3.40.50.2020">
    <property type="match status" value="1"/>
</dbReference>
<gene>
    <name evidence="1" type="ORF">FYJ60_05580</name>
</gene>
<dbReference type="EMBL" id="VUMV01000003">
    <property type="protein sequence ID" value="MST81782.1"/>
    <property type="molecule type" value="Genomic_DNA"/>
</dbReference>
<evidence type="ECO:0000313" key="2">
    <source>
        <dbReference type="Proteomes" id="UP000466864"/>
    </source>
</evidence>
<protein>
    <submittedName>
        <fullName evidence="1">Orotate phosphoribosyltransferase</fullName>
    </submittedName>
</protein>
<accession>A0A7X2P7Q9</accession>
<keyword evidence="2" id="KW-1185">Reference proteome</keyword>
<dbReference type="AlphaFoldDB" id="A0A7X2P7Q9"/>
<dbReference type="GO" id="GO:0016757">
    <property type="term" value="F:glycosyltransferase activity"/>
    <property type="evidence" value="ECO:0007669"/>
    <property type="project" value="UniProtKB-KW"/>
</dbReference>
<dbReference type="InterPro" id="IPR029057">
    <property type="entry name" value="PRTase-like"/>
</dbReference>